<evidence type="ECO:0000313" key="9">
    <source>
        <dbReference type="EMBL" id="MBL0393505.1"/>
    </source>
</evidence>
<evidence type="ECO:0000256" key="5">
    <source>
        <dbReference type="ARBA" id="ARBA00022795"/>
    </source>
</evidence>
<dbReference type="Proteomes" id="UP000599109">
    <property type="component" value="Unassembled WGS sequence"/>
</dbReference>
<proteinExistence type="inferred from homology"/>
<evidence type="ECO:0000256" key="4">
    <source>
        <dbReference type="ARBA" id="ARBA00022448"/>
    </source>
</evidence>
<dbReference type="InterPro" id="IPR051472">
    <property type="entry name" value="T3SS_Stator/FliH"/>
</dbReference>
<dbReference type="GO" id="GO:0044781">
    <property type="term" value="P:bacterial-type flagellum organization"/>
    <property type="evidence" value="ECO:0007669"/>
    <property type="project" value="UniProtKB-KW"/>
</dbReference>
<dbReference type="PANTHER" id="PTHR34982:SF1">
    <property type="entry name" value="FLAGELLAR ASSEMBLY PROTEIN FLIH"/>
    <property type="match status" value="1"/>
</dbReference>
<dbReference type="PANTHER" id="PTHR34982">
    <property type="entry name" value="YOP PROTEINS TRANSLOCATION PROTEIN L"/>
    <property type="match status" value="1"/>
</dbReference>
<comment type="function">
    <text evidence="1">Needed for flagellar regrowth and assembly.</text>
</comment>
<gene>
    <name evidence="9" type="ORF">JJ685_20380</name>
</gene>
<protein>
    <recommendedName>
        <fullName evidence="3">Flagellar assembly protein FliH</fullName>
    </recommendedName>
</protein>
<evidence type="ECO:0000256" key="2">
    <source>
        <dbReference type="ARBA" id="ARBA00006602"/>
    </source>
</evidence>
<organism evidence="9 10">
    <name type="scientific">Ramlibacter monticola</name>
    <dbReference type="NCBI Taxonomy" id="1926872"/>
    <lineage>
        <taxon>Bacteria</taxon>
        <taxon>Pseudomonadati</taxon>
        <taxon>Pseudomonadota</taxon>
        <taxon>Betaproteobacteria</taxon>
        <taxon>Burkholderiales</taxon>
        <taxon>Comamonadaceae</taxon>
        <taxon>Ramlibacter</taxon>
    </lineage>
</organism>
<dbReference type="EMBL" id="JAEQNE010000005">
    <property type="protein sequence ID" value="MBL0393505.1"/>
    <property type="molecule type" value="Genomic_DNA"/>
</dbReference>
<evidence type="ECO:0000259" key="8">
    <source>
        <dbReference type="Pfam" id="PF02108"/>
    </source>
</evidence>
<evidence type="ECO:0000256" key="1">
    <source>
        <dbReference type="ARBA" id="ARBA00003041"/>
    </source>
</evidence>
<dbReference type="GO" id="GO:0005829">
    <property type="term" value="C:cytosol"/>
    <property type="evidence" value="ECO:0007669"/>
    <property type="project" value="TreeGrafter"/>
</dbReference>
<dbReference type="GO" id="GO:0015031">
    <property type="term" value="P:protein transport"/>
    <property type="evidence" value="ECO:0007669"/>
    <property type="project" value="UniProtKB-KW"/>
</dbReference>
<sequence length="236" mass="24583">MSALPAIGREVLRGVPVEATPLRLGRARAAVAPAAAEDAAREQALREALALAREEAREEGLRAGRAEGLREGRAQAADEVRQAVQRAVDEAVLPLQAQHERLQKMAQGAQESMATLLAAAEDDMVALCYETLCRLIGASAGGPGAVRAQLARLAALHGGTDLVLHVHPQDAELLARGPAGAFTWVADIEVGLGGCILKSSRGALDARLETMLSACKATLLEARARRSQGPLAGEGS</sequence>
<evidence type="ECO:0000256" key="7">
    <source>
        <dbReference type="ARBA" id="ARBA00023225"/>
    </source>
</evidence>
<dbReference type="Pfam" id="PF02108">
    <property type="entry name" value="FliH"/>
    <property type="match status" value="1"/>
</dbReference>
<reference evidence="9 10" key="1">
    <citation type="journal article" date="2017" name="Int. J. Syst. Evol. Microbiol.">
        <title>Ramlibacter monticola sp. nov., isolated from forest soil.</title>
        <authorList>
            <person name="Chaudhary D.K."/>
            <person name="Kim J."/>
        </authorList>
    </citation>
    <scope>NUCLEOTIDE SEQUENCE [LARGE SCALE GENOMIC DNA]</scope>
    <source>
        <strain evidence="9 10">KACC 19175</strain>
    </source>
</reference>
<keyword evidence="6" id="KW-0653">Protein transport</keyword>
<evidence type="ECO:0000256" key="3">
    <source>
        <dbReference type="ARBA" id="ARBA00016507"/>
    </source>
</evidence>
<feature type="domain" description="Flagellar assembly protein FliH/Type III secretion system HrpE" evidence="8">
    <location>
        <begin position="97"/>
        <end position="212"/>
    </location>
</feature>
<comment type="caution">
    <text evidence="9">The sequence shown here is derived from an EMBL/GenBank/DDBJ whole genome shotgun (WGS) entry which is preliminary data.</text>
</comment>
<comment type="similarity">
    <text evidence="2">Belongs to the FliH family.</text>
</comment>
<keyword evidence="7" id="KW-1006">Bacterial flagellum protein export</keyword>
<evidence type="ECO:0000313" key="10">
    <source>
        <dbReference type="Proteomes" id="UP000599109"/>
    </source>
</evidence>
<accession>A0A936Z4I4</accession>
<evidence type="ECO:0000256" key="6">
    <source>
        <dbReference type="ARBA" id="ARBA00022927"/>
    </source>
</evidence>
<name>A0A936Z4I4_9BURK</name>
<keyword evidence="4" id="KW-0813">Transport</keyword>
<keyword evidence="5" id="KW-1005">Bacterial flagellum biogenesis</keyword>
<dbReference type="AlphaFoldDB" id="A0A936Z4I4"/>
<keyword evidence="10" id="KW-1185">Reference proteome</keyword>
<dbReference type="RefSeq" id="WP_201676163.1">
    <property type="nucleotide sequence ID" value="NZ_JAEQNE010000005.1"/>
</dbReference>
<dbReference type="InterPro" id="IPR018035">
    <property type="entry name" value="Flagellar_FliH/T3SS_HrpE"/>
</dbReference>